<evidence type="ECO:0000313" key="2">
    <source>
        <dbReference type="EMBL" id="MET3749459.1"/>
    </source>
</evidence>
<keyword evidence="1" id="KW-0812">Transmembrane</keyword>
<feature type="transmembrane region" description="Helical" evidence="1">
    <location>
        <begin position="60"/>
        <end position="84"/>
    </location>
</feature>
<gene>
    <name evidence="2" type="ORF">ABID24_000686</name>
</gene>
<evidence type="ECO:0000313" key="3">
    <source>
        <dbReference type="Proteomes" id="UP001549106"/>
    </source>
</evidence>
<keyword evidence="1" id="KW-1133">Transmembrane helix</keyword>
<protein>
    <recommendedName>
        <fullName evidence="4">DUF3137 domain-containing protein</fullName>
    </recommendedName>
</protein>
<evidence type="ECO:0000256" key="1">
    <source>
        <dbReference type="SAM" id="Phobius"/>
    </source>
</evidence>
<keyword evidence="1" id="KW-0472">Membrane</keyword>
<keyword evidence="3" id="KW-1185">Reference proteome</keyword>
<comment type="caution">
    <text evidence="2">The sequence shown here is derived from an EMBL/GenBank/DDBJ whole genome shotgun (WGS) entry which is preliminary data.</text>
</comment>
<proteinExistence type="predicted"/>
<dbReference type="EMBL" id="JBEPMJ010000003">
    <property type="protein sequence ID" value="MET3749459.1"/>
    <property type="molecule type" value="Genomic_DNA"/>
</dbReference>
<evidence type="ECO:0008006" key="4">
    <source>
        <dbReference type="Google" id="ProtNLM"/>
    </source>
</evidence>
<sequence>MKDENTQVPDTFDEQEELRSEKRGLRLYFSGLVCCLIAFGFIIAGIFFQKYNVKNGDAIAIGGFVIFGIAAVFLIVKNIGYALLWEADRKEKKLNGQELTSLPAMGKTTLQQALSENKFQYENGYYYRKKFSFWKDSVRYYIKLTDATDLSGTLDREIDNFNNSDCNGQNACLIIIMYQNGVTEDTRTALKDISTNSAIAETVIDPHLNATFLSVVVDILTGTGYFFDLHKSHISLYSHGCRILKKLTGTSR</sequence>
<name>A0ABV2LZ30_9FIRM</name>
<organism evidence="2 3">
    <name type="scientific">Blautia caecimuris</name>
    <dbReference type="NCBI Taxonomy" id="1796615"/>
    <lineage>
        <taxon>Bacteria</taxon>
        <taxon>Bacillati</taxon>
        <taxon>Bacillota</taxon>
        <taxon>Clostridia</taxon>
        <taxon>Lachnospirales</taxon>
        <taxon>Lachnospiraceae</taxon>
        <taxon>Blautia</taxon>
    </lineage>
</organism>
<reference evidence="2 3" key="1">
    <citation type="submission" date="2024-06" db="EMBL/GenBank/DDBJ databases">
        <title>Genomic Encyclopedia of Type Strains, Phase IV (KMG-IV): sequencing the most valuable type-strain genomes for metagenomic binning, comparative biology and taxonomic classification.</title>
        <authorList>
            <person name="Goeker M."/>
        </authorList>
    </citation>
    <scope>NUCLEOTIDE SEQUENCE [LARGE SCALE GENOMIC DNA]</scope>
    <source>
        <strain evidence="2 3">DSM 29492</strain>
    </source>
</reference>
<accession>A0ABV2LZ30</accession>
<dbReference type="RefSeq" id="WP_257464028.1">
    <property type="nucleotide sequence ID" value="NZ_BAABXP010000001.1"/>
</dbReference>
<dbReference type="Proteomes" id="UP001549106">
    <property type="component" value="Unassembled WGS sequence"/>
</dbReference>
<feature type="transmembrane region" description="Helical" evidence="1">
    <location>
        <begin position="27"/>
        <end position="48"/>
    </location>
</feature>